<name>A0A833N528_9BACT</name>
<dbReference type="Pfam" id="PF02518">
    <property type="entry name" value="HATPase_c"/>
    <property type="match status" value="1"/>
</dbReference>
<evidence type="ECO:0000256" key="3">
    <source>
        <dbReference type="ARBA" id="ARBA00022553"/>
    </source>
</evidence>
<keyword evidence="10" id="KW-1185">Reference proteome</keyword>
<dbReference type="CDD" id="cd00075">
    <property type="entry name" value="HATPase"/>
    <property type="match status" value="1"/>
</dbReference>
<feature type="transmembrane region" description="Helical" evidence="7">
    <location>
        <begin position="63"/>
        <end position="88"/>
    </location>
</feature>
<dbReference type="Proteomes" id="UP000442694">
    <property type="component" value="Unassembled WGS sequence"/>
</dbReference>
<gene>
    <name evidence="9" type="ORF">GCL57_05365</name>
</gene>
<dbReference type="InterPro" id="IPR005467">
    <property type="entry name" value="His_kinase_dom"/>
</dbReference>
<accession>A0A833N528</accession>
<dbReference type="Pfam" id="PF00512">
    <property type="entry name" value="HisKA"/>
    <property type="match status" value="1"/>
</dbReference>
<feature type="transmembrane region" description="Helical" evidence="7">
    <location>
        <begin position="21"/>
        <end position="43"/>
    </location>
</feature>
<dbReference type="InterPro" id="IPR036890">
    <property type="entry name" value="HATPase_C_sf"/>
</dbReference>
<dbReference type="Gene3D" id="1.10.287.130">
    <property type="match status" value="1"/>
</dbReference>
<evidence type="ECO:0000256" key="6">
    <source>
        <dbReference type="ARBA" id="ARBA00023012"/>
    </source>
</evidence>
<dbReference type="PROSITE" id="PS50109">
    <property type="entry name" value="HIS_KIN"/>
    <property type="match status" value="1"/>
</dbReference>
<dbReference type="CDD" id="cd00082">
    <property type="entry name" value="HisKA"/>
    <property type="match status" value="1"/>
</dbReference>
<feature type="domain" description="Histidine kinase" evidence="8">
    <location>
        <begin position="106"/>
        <end position="327"/>
    </location>
</feature>
<evidence type="ECO:0000256" key="5">
    <source>
        <dbReference type="ARBA" id="ARBA00022777"/>
    </source>
</evidence>
<dbReference type="Gene3D" id="3.30.565.10">
    <property type="entry name" value="Histidine kinase-like ATPase, C-terminal domain"/>
    <property type="match status" value="1"/>
</dbReference>
<evidence type="ECO:0000256" key="7">
    <source>
        <dbReference type="SAM" id="Phobius"/>
    </source>
</evidence>
<keyword evidence="3" id="KW-0597">Phosphoprotein</keyword>
<dbReference type="GO" id="GO:0016036">
    <property type="term" value="P:cellular response to phosphate starvation"/>
    <property type="evidence" value="ECO:0007669"/>
    <property type="project" value="TreeGrafter"/>
</dbReference>
<evidence type="ECO:0000256" key="1">
    <source>
        <dbReference type="ARBA" id="ARBA00000085"/>
    </source>
</evidence>
<dbReference type="InterPro" id="IPR003594">
    <property type="entry name" value="HATPase_dom"/>
</dbReference>
<comment type="caution">
    <text evidence="9">The sequence shown here is derived from an EMBL/GenBank/DDBJ whole genome shotgun (WGS) entry which is preliminary data.</text>
</comment>
<dbReference type="InterPro" id="IPR050351">
    <property type="entry name" value="BphY/WalK/GraS-like"/>
</dbReference>
<dbReference type="EMBL" id="WFLN01000005">
    <property type="protein sequence ID" value="KAB8032078.1"/>
    <property type="molecule type" value="Genomic_DNA"/>
</dbReference>
<proteinExistence type="predicted"/>
<dbReference type="GO" id="GO:0004721">
    <property type="term" value="F:phosphoprotein phosphatase activity"/>
    <property type="evidence" value="ECO:0007669"/>
    <property type="project" value="TreeGrafter"/>
</dbReference>
<dbReference type="GO" id="GO:0005886">
    <property type="term" value="C:plasma membrane"/>
    <property type="evidence" value="ECO:0007669"/>
    <property type="project" value="TreeGrafter"/>
</dbReference>
<evidence type="ECO:0000256" key="4">
    <source>
        <dbReference type="ARBA" id="ARBA00022679"/>
    </source>
</evidence>
<dbReference type="FunFam" id="3.30.565.10:FF:000006">
    <property type="entry name" value="Sensor histidine kinase WalK"/>
    <property type="match status" value="1"/>
</dbReference>
<dbReference type="AlphaFoldDB" id="A0A833N528"/>
<keyword evidence="5" id="KW-0418">Kinase</keyword>
<dbReference type="PANTHER" id="PTHR45453:SF1">
    <property type="entry name" value="PHOSPHATE REGULON SENSOR PROTEIN PHOR"/>
    <property type="match status" value="1"/>
</dbReference>
<dbReference type="SMART" id="SM00387">
    <property type="entry name" value="HATPase_c"/>
    <property type="match status" value="1"/>
</dbReference>
<dbReference type="PANTHER" id="PTHR45453">
    <property type="entry name" value="PHOSPHATE REGULON SENSOR PROTEIN PHOR"/>
    <property type="match status" value="1"/>
</dbReference>
<dbReference type="PRINTS" id="PR00344">
    <property type="entry name" value="BCTRLSENSOR"/>
</dbReference>
<evidence type="ECO:0000256" key="2">
    <source>
        <dbReference type="ARBA" id="ARBA00012438"/>
    </source>
</evidence>
<keyword evidence="4" id="KW-0808">Transferase</keyword>
<evidence type="ECO:0000313" key="9">
    <source>
        <dbReference type="EMBL" id="KAB8032078.1"/>
    </source>
</evidence>
<dbReference type="SMART" id="SM00388">
    <property type="entry name" value="HisKA"/>
    <property type="match status" value="1"/>
</dbReference>
<keyword evidence="6" id="KW-0902">Two-component regulatory system</keyword>
<dbReference type="InterPro" id="IPR036097">
    <property type="entry name" value="HisK_dim/P_sf"/>
</dbReference>
<dbReference type="InterPro" id="IPR003661">
    <property type="entry name" value="HisK_dim/P_dom"/>
</dbReference>
<evidence type="ECO:0000313" key="10">
    <source>
        <dbReference type="Proteomes" id="UP000442694"/>
    </source>
</evidence>
<dbReference type="EC" id="2.7.13.3" evidence="2"/>
<comment type="catalytic activity">
    <reaction evidence="1">
        <text>ATP + protein L-histidine = ADP + protein N-phospho-L-histidine.</text>
        <dbReference type="EC" id="2.7.13.3"/>
    </reaction>
</comment>
<keyword evidence="7" id="KW-1133">Transmembrane helix</keyword>
<keyword evidence="7" id="KW-0812">Transmembrane</keyword>
<dbReference type="InterPro" id="IPR004358">
    <property type="entry name" value="Sig_transdc_His_kin-like_C"/>
</dbReference>
<evidence type="ECO:0000259" key="8">
    <source>
        <dbReference type="PROSITE" id="PS50109"/>
    </source>
</evidence>
<dbReference type="GO" id="GO:0000155">
    <property type="term" value="F:phosphorelay sensor kinase activity"/>
    <property type="evidence" value="ECO:0007669"/>
    <property type="project" value="InterPro"/>
</dbReference>
<sequence>MTAAMKRTRMFKKLKWLLHPISILILAQISWGLLMFVWIRWYILRSQEINSLIEKISVPATSSGQWVILAQGCILMGFILIALYMIFVSQRRLSRITKMQDTILSSVTHELKTPLASIRLYAETMLLRNVSEDEKKKFLNRTLSETNRLQRLIDTVLISARLESDKSSLAHGRVNLSELLSGCCSQVKDRFGDNRVFAFELNKPNDESEFFIWGNPYHLSMLFDNLLDNAVKYTEKGGSILAGILQKKECVQIYVKDNGQGIEKNNLKKVFKKFYRIERNSKLKVQGSGLGLSVCHSIVKEHHGKIFAMSDGLNKGTTFYVEFQRIPPHSGR</sequence>
<organism evidence="9 10">
    <name type="scientific">Fluviispira multicolorata</name>
    <dbReference type="NCBI Taxonomy" id="2654512"/>
    <lineage>
        <taxon>Bacteria</taxon>
        <taxon>Pseudomonadati</taxon>
        <taxon>Bdellovibrionota</taxon>
        <taxon>Oligoflexia</taxon>
        <taxon>Silvanigrellales</taxon>
        <taxon>Silvanigrellaceae</taxon>
        <taxon>Fluviispira</taxon>
    </lineage>
</organism>
<dbReference type="SUPFAM" id="SSF47384">
    <property type="entry name" value="Homodimeric domain of signal transducing histidine kinase"/>
    <property type="match status" value="1"/>
</dbReference>
<keyword evidence="7" id="KW-0472">Membrane</keyword>
<protein>
    <recommendedName>
        <fullName evidence="2">histidine kinase</fullName>
        <ecNumber evidence="2">2.7.13.3</ecNumber>
    </recommendedName>
</protein>
<dbReference type="SUPFAM" id="SSF55874">
    <property type="entry name" value="ATPase domain of HSP90 chaperone/DNA topoisomerase II/histidine kinase"/>
    <property type="match status" value="1"/>
</dbReference>
<reference evidence="9 10" key="1">
    <citation type="submission" date="2019-10" db="EMBL/GenBank/DDBJ databases">
        <title>New genus of Silvanigrellaceae.</title>
        <authorList>
            <person name="Pitt A."/>
            <person name="Hahn M.W."/>
        </authorList>
    </citation>
    <scope>NUCLEOTIDE SEQUENCE [LARGE SCALE GENOMIC DNA]</scope>
    <source>
        <strain evidence="9 10">33A1-SZDP</strain>
    </source>
</reference>